<evidence type="ECO:0000313" key="9">
    <source>
        <dbReference type="EMBL" id="SPF67233.1"/>
    </source>
</evidence>
<evidence type="ECO:0000256" key="7">
    <source>
        <dbReference type="RuleBase" id="RU363032"/>
    </source>
</evidence>
<evidence type="ECO:0000256" key="2">
    <source>
        <dbReference type="ARBA" id="ARBA00022448"/>
    </source>
</evidence>
<proteinExistence type="inferred from homology"/>
<dbReference type="SUPFAM" id="SSF161098">
    <property type="entry name" value="MetI-like"/>
    <property type="match status" value="1"/>
</dbReference>
<name>A0A375I1Z8_9ACTN</name>
<feature type="transmembrane region" description="Helical" evidence="7">
    <location>
        <begin position="446"/>
        <end position="470"/>
    </location>
</feature>
<feature type="transmembrane region" description="Helical" evidence="7">
    <location>
        <begin position="550"/>
        <end position="571"/>
    </location>
</feature>
<keyword evidence="10" id="KW-1185">Reference proteome</keyword>
<keyword evidence="2 7" id="KW-0813">Transport</keyword>
<dbReference type="PROSITE" id="PS50928">
    <property type="entry name" value="ABC_TM1"/>
    <property type="match status" value="1"/>
</dbReference>
<feature type="domain" description="ABC transmembrane type-1" evidence="8">
    <location>
        <begin position="387"/>
        <end position="572"/>
    </location>
</feature>
<dbReference type="CDD" id="cd06261">
    <property type="entry name" value="TM_PBP2"/>
    <property type="match status" value="1"/>
</dbReference>
<keyword evidence="5 7" id="KW-1133">Transmembrane helix</keyword>
<evidence type="ECO:0000256" key="4">
    <source>
        <dbReference type="ARBA" id="ARBA00022692"/>
    </source>
</evidence>
<dbReference type="InterPro" id="IPR035906">
    <property type="entry name" value="MetI-like_sf"/>
</dbReference>
<feature type="transmembrane region" description="Helical" evidence="7">
    <location>
        <begin position="421"/>
        <end position="440"/>
    </location>
</feature>
<feature type="transmembrane region" description="Helical" evidence="7">
    <location>
        <begin position="186"/>
        <end position="205"/>
    </location>
</feature>
<dbReference type="AlphaFoldDB" id="A0A375I1Z8"/>
<evidence type="ECO:0000256" key="5">
    <source>
        <dbReference type="ARBA" id="ARBA00022989"/>
    </source>
</evidence>
<dbReference type="InterPro" id="IPR050366">
    <property type="entry name" value="BP-dependent_transpt_permease"/>
</dbReference>
<dbReference type="Proteomes" id="UP000265962">
    <property type="component" value="Unassembled WGS sequence"/>
</dbReference>
<dbReference type="Pfam" id="PF00528">
    <property type="entry name" value="BPD_transp_1"/>
    <property type="match status" value="2"/>
</dbReference>
<evidence type="ECO:0000256" key="3">
    <source>
        <dbReference type="ARBA" id="ARBA00022475"/>
    </source>
</evidence>
<evidence type="ECO:0000256" key="6">
    <source>
        <dbReference type="ARBA" id="ARBA00023136"/>
    </source>
</evidence>
<feature type="transmembrane region" description="Helical" evidence="7">
    <location>
        <begin position="288"/>
        <end position="312"/>
    </location>
</feature>
<dbReference type="RefSeq" id="WP_119714515.1">
    <property type="nucleotide sequence ID" value="NZ_OMOH01000001.1"/>
</dbReference>
<sequence>MRRTIRPGLVNGLVLAASRVTATALVILLIGMMPWLSGSSAEYTILRARYAELEATPENLALVRAELGLDRGPWVIFWQWLTGLLHGDLGSSWITGEALGPGLFRSFSVSLTLMGLSLVVALLVVALMLIRPMRDGLRFRPNRGSGLGSAALSSLPTFLLGSLLLICFAVWLGWFPPYGWQSIRYAVLPAIAMGVPTGAYFGRLLSDAVAGAWSEPWVRTWVLGGVPERSLGLAVLRRAMSGLLSQVALSIVALTAGAVAVEQIFAIPGLGRSMLGSAAAQDVPAVQAAMVLLLLLAAVVGVLAAVGRWIILGPALRGGAIPVPRPAAVGTRRTGVTALVAAGLLGLIIAAGLPRDPYAADHERLQAPSWGLPLGADASGRDVLARVAHGAVSTLGVAVLVVAATFVIGILVGLCGRWATGLIEVVNALPTLIVGLLVAAVTGPNWLGAAIAVAITAWAPLAAHTADLVAEVRARPYIQLQPLWGVGKARQLFFGVLPAVVPTIGRHAVLRLPGRALELASLGFLGLGAQPPSPEWGLLLSEGIDYLERAPWVVLAPALALVLASVAAVAASSREG</sequence>
<keyword evidence="3" id="KW-1003">Cell membrane</keyword>
<dbReference type="OrthoDB" id="8480309at2"/>
<organism evidence="9 10">
    <name type="scientific">Propionibacterium ruminifibrarum</name>
    <dbReference type="NCBI Taxonomy" id="1962131"/>
    <lineage>
        <taxon>Bacteria</taxon>
        <taxon>Bacillati</taxon>
        <taxon>Actinomycetota</taxon>
        <taxon>Actinomycetes</taxon>
        <taxon>Propionibacteriales</taxon>
        <taxon>Propionibacteriaceae</taxon>
        <taxon>Propionibacterium</taxon>
    </lineage>
</organism>
<accession>A0A375I1Z8</accession>
<dbReference type="EMBL" id="OMOH01000001">
    <property type="protein sequence ID" value="SPF67233.1"/>
    <property type="molecule type" value="Genomic_DNA"/>
</dbReference>
<feature type="transmembrane region" description="Helical" evidence="7">
    <location>
        <begin position="151"/>
        <end position="174"/>
    </location>
</feature>
<evidence type="ECO:0000259" key="8">
    <source>
        <dbReference type="PROSITE" id="PS50928"/>
    </source>
</evidence>
<protein>
    <submittedName>
        <fullName evidence="9">Binding-protein-dependent transport system inner membrane component</fullName>
    </submittedName>
</protein>
<gene>
    <name evidence="9" type="ORF">PROPJV5_0245</name>
</gene>
<evidence type="ECO:0000256" key="1">
    <source>
        <dbReference type="ARBA" id="ARBA00004651"/>
    </source>
</evidence>
<feature type="transmembrane region" description="Helical" evidence="7">
    <location>
        <begin position="247"/>
        <end position="268"/>
    </location>
</feature>
<dbReference type="InterPro" id="IPR000515">
    <property type="entry name" value="MetI-like"/>
</dbReference>
<feature type="transmembrane region" description="Helical" evidence="7">
    <location>
        <begin position="491"/>
        <end position="509"/>
    </location>
</feature>
<feature type="transmembrane region" description="Helical" evidence="7">
    <location>
        <begin position="12"/>
        <end position="36"/>
    </location>
</feature>
<dbReference type="PANTHER" id="PTHR43386:SF1">
    <property type="entry name" value="D,D-DIPEPTIDE TRANSPORT SYSTEM PERMEASE PROTEIN DDPC-RELATED"/>
    <property type="match status" value="1"/>
</dbReference>
<feature type="transmembrane region" description="Helical" evidence="7">
    <location>
        <begin position="391"/>
        <end position="414"/>
    </location>
</feature>
<keyword evidence="6 7" id="KW-0472">Membrane</keyword>
<keyword evidence="4 7" id="KW-0812">Transmembrane</keyword>
<dbReference type="GO" id="GO:0055085">
    <property type="term" value="P:transmembrane transport"/>
    <property type="evidence" value="ECO:0007669"/>
    <property type="project" value="InterPro"/>
</dbReference>
<dbReference type="PANTHER" id="PTHR43386">
    <property type="entry name" value="OLIGOPEPTIDE TRANSPORT SYSTEM PERMEASE PROTEIN APPC"/>
    <property type="match status" value="1"/>
</dbReference>
<comment type="subcellular location">
    <subcellularLocation>
        <location evidence="1 7">Cell membrane</location>
        <topology evidence="1 7">Multi-pass membrane protein</topology>
    </subcellularLocation>
</comment>
<comment type="similarity">
    <text evidence="7">Belongs to the binding-protein-dependent transport system permease family.</text>
</comment>
<evidence type="ECO:0000313" key="10">
    <source>
        <dbReference type="Proteomes" id="UP000265962"/>
    </source>
</evidence>
<feature type="transmembrane region" description="Helical" evidence="7">
    <location>
        <begin position="333"/>
        <end position="353"/>
    </location>
</feature>
<feature type="transmembrane region" description="Helical" evidence="7">
    <location>
        <begin position="107"/>
        <end position="130"/>
    </location>
</feature>
<reference evidence="10" key="1">
    <citation type="submission" date="2018-02" db="EMBL/GenBank/DDBJ databases">
        <authorList>
            <person name="Hornung B."/>
        </authorList>
    </citation>
    <scope>NUCLEOTIDE SEQUENCE [LARGE SCALE GENOMIC DNA]</scope>
</reference>
<dbReference type="GO" id="GO:0005886">
    <property type="term" value="C:plasma membrane"/>
    <property type="evidence" value="ECO:0007669"/>
    <property type="project" value="UniProtKB-SubCell"/>
</dbReference>